<dbReference type="STRING" id="84645.A0A498LD70"/>
<gene>
    <name evidence="7" type="ORF">ROHU_032978</name>
</gene>
<dbReference type="InterPro" id="IPR036048">
    <property type="entry name" value="Interleukin_8-like_sf"/>
</dbReference>
<evidence type="ECO:0000256" key="5">
    <source>
        <dbReference type="ARBA" id="ARBA00022729"/>
    </source>
</evidence>
<dbReference type="Pfam" id="PF00048">
    <property type="entry name" value="IL8"/>
    <property type="match status" value="1"/>
</dbReference>
<dbReference type="CDD" id="cd00272">
    <property type="entry name" value="Chemokine_CC"/>
    <property type="match status" value="1"/>
</dbReference>
<keyword evidence="4" id="KW-0964">Secreted</keyword>
<dbReference type="Gene3D" id="2.40.50.40">
    <property type="match status" value="1"/>
</dbReference>
<evidence type="ECO:0000313" key="7">
    <source>
        <dbReference type="EMBL" id="RXN06198.1"/>
    </source>
</evidence>
<dbReference type="InterPro" id="IPR001811">
    <property type="entry name" value="Chemokine_IL8-like_dom"/>
</dbReference>
<evidence type="ECO:0000256" key="1">
    <source>
        <dbReference type="ARBA" id="ARBA00004613"/>
    </source>
</evidence>
<evidence type="ECO:0000256" key="3">
    <source>
        <dbReference type="ARBA" id="ARBA00022514"/>
    </source>
</evidence>
<dbReference type="SMART" id="SM00199">
    <property type="entry name" value="SCY"/>
    <property type="match status" value="1"/>
</dbReference>
<organism evidence="7 8">
    <name type="scientific">Labeo rohita</name>
    <name type="common">Indian major carp</name>
    <name type="synonym">Cyprinus rohita</name>
    <dbReference type="NCBI Taxonomy" id="84645"/>
    <lineage>
        <taxon>Eukaryota</taxon>
        <taxon>Metazoa</taxon>
        <taxon>Chordata</taxon>
        <taxon>Craniata</taxon>
        <taxon>Vertebrata</taxon>
        <taxon>Euteleostomi</taxon>
        <taxon>Actinopterygii</taxon>
        <taxon>Neopterygii</taxon>
        <taxon>Teleostei</taxon>
        <taxon>Ostariophysi</taxon>
        <taxon>Cypriniformes</taxon>
        <taxon>Cyprinidae</taxon>
        <taxon>Labeoninae</taxon>
        <taxon>Labeonini</taxon>
        <taxon>Labeo</taxon>
    </lineage>
</organism>
<comment type="subcellular location">
    <subcellularLocation>
        <location evidence="1">Secreted</location>
    </subcellularLocation>
</comment>
<protein>
    <submittedName>
        <fullName evidence="7">C-C motif chemokine 8-like protein</fullName>
    </submittedName>
</protein>
<dbReference type="EMBL" id="QBIY01013376">
    <property type="protein sequence ID" value="RXN06198.1"/>
    <property type="molecule type" value="Genomic_DNA"/>
</dbReference>
<sequence>MSCSSSRRSAINKATNASKSDLRPTADPNMRPSCIFIACLVLFAFCSLARSEFSQGPDKCCFSFSNVKIPVKQVESHHTTHLECHRSGIIVITKAQREICVDPAERWVQRLMNLVDARNVKDMSSGDNE</sequence>
<evidence type="ECO:0000256" key="2">
    <source>
        <dbReference type="ARBA" id="ARBA00010868"/>
    </source>
</evidence>
<dbReference type="GO" id="GO:0008009">
    <property type="term" value="F:chemokine activity"/>
    <property type="evidence" value="ECO:0007669"/>
    <property type="project" value="InterPro"/>
</dbReference>
<keyword evidence="3" id="KW-0202">Cytokine</keyword>
<proteinExistence type="evidence at protein level"/>
<dbReference type="PANTHER" id="PTHR12015">
    <property type="entry name" value="SMALL INDUCIBLE CYTOKINE A"/>
    <property type="match status" value="1"/>
</dbReference>
<evidence type="ECO:0007829" key="9">
    <source>
        <dbReference type="PeptideAtlas" id="A0A498LD70"/>
    </source>
</evidence>
<dbReference type="InterPro" id="IPR039809">
    <property type="entry name" value="Chemokine_b/g/d"/>
</dbReference>
<dbReference type="GO" id="GO:0005615">
    <property type="term" value="C:extracellular space"/>
    <property type="evidence" value="ECO:0007669"/>
    <property type="project" value="UniProtKB-KW"/>
</dbReference>
<reference evidence="7 8" key="1">
    <citation type="submission" date="2018-03" db="EMBL/GenBank/DDBJ databases">
        <title>Draft genome sequence of Rohu Carp (Labeo rohita).</title>
        <authorList>
            <person name="Das P."/>
            <person name="Kushwaha B."/>
            <person name="Joshi C.G."/>
            <person name="Kumar D."/>
            <person name="Nagpure N.S."/>
            <person name="Sahoo L."/>
            <person name="Das S.P."/>
            <person name="Bit A."/>
            <person name="Patnaik S."/>
            <person name="Meher P.K."/>
            <person name="Jayasankar P."/>
            <person name="Koringa P.G."/>
            <person name="Patel N.V."/>
            <person name="Hinsu A.T."/>
            <person name="Kumar R."/>
            <person name="Pandey M."/>
            <person name="Agarwal S."/>
            <person name="Srivastava S."/>
            <person name="Singh M."/>
            <person name="Iquebal M.A."/>
            <person name="Jaiswal S."/>
            <person name="Angadi U.B."/>
            <person name="Kumar N."/>
            <person name="Raza M."/>
            <person name="Shah T.M."/>
            <person name="Rai A."/>
            <person name="Jena J.K."/>
        </authorList>
    </citation>
    <scope>NUCLEOTIDE SEQUENCE [LARGE SCALE GENOMIC DNA]</scope>
    <source>
        <strain evidence="7">DASCIFA01</strain>
        <tissue evidence="7">Testis</tissue>
    </source>
</reference>
<feature type="domain" description="Chemokine interleukin-8-like" evidence="6">
    <location>
        <begin position="57"/>
        <end position="115"/>
    </location>
</feature>
<dbReference type="AlphaFoldDB" id="A0A498LD70"/>
<dbReference type="Proteomes" id="UP000290572">
    <property type="component" value="Unassembled WGS sequence"/>
</dbReference>
<keyword evidence="5" id="KW-0732">Signal</keyword>
<name>A0A498LD70_LABRO</name>
<comment type="caution">
    <text evidence="7">The sequence shown here is derived from an EMBL/GenBank/DDBJ whole genome shotgun (WGS) entry which is preliminary data.</text>
</comment>
<keyword evidence="9" id="KW-1267">Proteomics identification</keyword>
<comment type="similarity">
    <text evidence="2">Belongs to the intercrine beta (chemokine CC) family.</text>
</comment>
<evidence type="ECO:0000313" key="8">
    <source>
        <dbReference type="Proteomes" id="UP000290572"/>
    </source>
</evidence>
<dbReference type="SUPFAM" id="SSF54117">
    <property type="entry name" value="Interleukin 8-like chemokines"/>
    <property type="match status" value="1"/>
</dbReference>
<keyword evidence="8" id="KW-1185">Reference proteome</keyword>
<dbReference type="GO" id="GO:0006955">
    <property type="term" value="P:immune response"/>
    <property type="evidence" value="ECO:0007669"/>
    <property type="project" value="InterPro"/>
</dbReference>
<accession>A0A498LD70</accession>
<evidence type="ECO:0000259" key="6">
    <source>
        <dbReference type="SMART" id="SM00199"/>
    </source>
</evidence>
<dbReference type="FunFam" id="2.40.50.40:FF:000002">
    <property type="entry name" value="C-C motif chemokine"/>
    <property type="match status" value="1"/>
</dbReference>
<dbReference type="PANTHER" id="PTHR12015:SF183">
    <property type="entry name" value="C-C MOTIF CHEMOKINE 3"/>
    <property type="match status" value="1"/>
</dbReference>
<evidence type="ECO:0000256" key="4">
    <source>
        <dbReference type="ARBA" id="ARBA00022525"/>
    </source>
</evidence>